<evidence type="ECO:0000313" key="2">
    <source>
        <dbReference type="Proteomes" id="UP000537126"/>
    </source>
</evidence>
<keyword evidence="2" id="KW-1185">Reference proteome</keyword>
<dbReference type="EMBL" id="JAASRN010000003">
    <property type="protein sequence ID" value="NIK74614.1"/>
    <property type="molecule type" value="Genomic_DNA"/>
</dbReference>
<sequence length="139" mass="16523">MSIDYPAINQLLIKIIEQRLKLSKLNYDDPKYDDLEEELHDMEDELIEEYGDFLEDILVDIHEEVCPEVEVFTPISYVPREVLVEKKGKERHFISPYGQGVWIECDHEGREAYLVILPKPLRVELVHSPDERRTVWQEE</sequence>
<reference evidence="1 2" key="1">
    <citation type="submission" date="2020-03" db="EMBL/GenBank/DDBJ databases">
        <title>Genomic Encyclopedia of Type Strains, Phase IV (KMG-IV): sequencing the most valuable type-strain genomes for metagenomic binning, comparative biology and taxonomic classification.</title>
        <authorList>
            <person name="Goeker M."/>
        </authorList>
    </citation>
    <scope>NUCLEOTIDE SEQUENCE [LARGE SCALE GENOMIC DNA]</scope>
    <source>
        <strain evidence="1 2">DSM 5718</strain>
    </source>
</reference>
<comment type="caution">
    <text evidence="1">The sequence shown here is derived from an EMBL/GenBank/DDBJ whole genome shotgun (WGS) entry which is preliminary data.</text>
</comment>
<organism evidence="1 2">
    <name type="scientific">Thermonema lapsum</name>
    <dbReference type="NCBI Taxonomy" id="28195"/>
    <lineage>
        <taxon>Bacteria</taxon>
        <taxon>Pseudomonadati</taxon>
        <taxon>Bacteroidota</taxon>
        <taxon>Cytophagia</taxon>
        <taxon>Cytophagales</taxon>
        <taxon>Thermonemataceae</taxon>
        <taxon>Thermonema</taxon>
    </lineage>
</organism>
<proteinExistence type="predicted"/>
<dbReference type="AlphaFoldDB" id="A0A846MSL4"/>
<gene>
    <name evidence="1" type="ORF">FHS56_002139</name>
</gene>
<accession>A0A846MSL4</accession>
<protein>
    <submittedName>
        <fullName evidence="1">Uncharacterized protein</fullName>
    </submittedName>
</protein>
<dbReference type="Proteomes" id="UP000537126">
    <property type="component" value="Unassembled WGS sequence"/>
</dbReference>
<name>A0A846MSL4_9BACT</name>
<dbReference type="RefSeq" id="WP_166920544.1">
    <property type="nucleotide sequence ID" value="NZ_JAASRN010000003.1"/>
</dbReference>
<evidence type="ECO:0000313" key="1">
    <source>
        <dbReference type="EMBL" id="NIK74614.1"/>
    </source>
</evidence>